<evidence type="ECO:0008006" key="4">
    <source>
        <dbReference type="Google" id="ProtNLM"/>
    </source>
</evidence>
<evidence type="ECO:0000313" key="3">
    <source>
        <dbReference type="Proteomes" id="UP000673552"/>
    </source>
</evidence>
<dbReference type="GO" id="GO:0006312">
    <property type="term" value="P:mitotic recombination"/>
    <property type="evidence" value="ECO:0007669"/>
    <property type="project" value="TreeGrafter"/>
</dbReference>
<protein>
    <recommendedName>
        <fullName evidence="4">DNA repair protein</fullName>
    </recommendedName>
</protein>
<organism evidence="2 3">
    <name type="scientific">Leishmania martiniquensis</name>
    <dbReference type="NCBI Taxonomy" id="1580590"/>
    <lineage>
        <taxon>Eukaryota</taxon>
        <taxon>Discoba</taxon>
        <taxon>Euglenozoa</taxon>
        <taxon>Kinetoplastea</taxon>
        <taxon>Metakinetoplastina</taxon>
        <taxon>Trypanosomatida</taxon>
        <taxon>Trypanosomatidae</taxon>
        <taxon>Leishmaniinae</taxon>
        <taxon>Leishmania</taxon>
    </lineage>
</organism>
<comment type="caution">
    <text evidence="2">The sequence shown here is derived from an EMBL/GenBank/DDBJ whole genome shotgun (WGS) entry which is preliminary data.</text>
</comment>
<dbReference type="AlphaFoldDB" id="A0A836H3U4"/>
<accession>A0A836H3U4</accession>
<dbReference type="RefSeq" id="XP_067178731.1">
    <property type="nucleotide sequence ID" value="XM_067320419.1"/>
</dbReference>
<proteinExistence type="predicted"/>
<dbReference type="OrthoDB" id="10262814at2759"/>
<dbReference type="EMBL" id="JAFEUZ010000022">
    <property type="protein sequence ID" value="KAG5479012.1"/>
    <property type="molecule type" value="Genomic_DNA"/>
</dbReference>
<dbReference type="GO" id="GO:0000110">
    <property type="term" value="C:nucleotide-excision repair factor 1 complex"/>
    <property type="evidence" value="ECO:0007669"/>
    <property type="project" value="TreeGrafter"/>
</dbReference>
<dbReference type="GO" id="GO:0003684">
    <property type="term" value="F:damaged DNA binding"/>
    <property type="evidence" value="ECO:0007669"/>
    <property type="project" value="InterPro"/>
</dbReference>
<dbReference type="Gene3D" id="1.10.150.20">
    <property type="entry name" value="5' to 3' exonuclease, C-terminal subdomain"/>
    <property type="match status" value="1"/>
</dbReference>
<dbReference type="Proteomes" id="UP000673552">
    <property type="component" value="Unassembled WGS sequence"/>
</dbReference>
<reference evidence="3" key="2">
    <citation type="journal article" date="2021" name="Sci. Data">
        <title>Chromosome-scale genome sequencing, assembly and annotation of six genomes from subfamily Leishmaniinae.</title>
        <authorList>
            <person name="Almutairi H."/>
            <person name="Urbaniak M.D."/>
            <person name="Bates M.D."/>
            <person name="Jariyapan N."/>
            <person name="Kwakye-Nuako G."/>
            <person name="Thomaz Soccol V."/>
            <person name="Al-Salem W.S."/>
            <person name="Dillon R.J."/>
            <person name="Bates P.A."/>
            <person name="Gatherer D."/>
        </authorList>
    </citation>
    <scope>NUCLEOTIDE SEQUENCE [LARGE SCALE GENOMIC DNA]</scope>
</reference>
<keyword evidence="3" id="KW-1185">Reference proteome</keyword>
<dbReference type="PANTHER" id="PTHR12749">
    <property type="entry name" value="EXCISION REPAIR CROSS-COMPLEMENTING 1 ERCC1"/>
    <property type="match status" value="1"/>
</dbReference>
<gene>
    <name evidence="2" type="ORF">LSCM1_02854</name>
</gene>
<dbReference type="InterPro" id="IPR004579">
    <property type="entry name" value="ERCC1/RAD10/SWI10"/>
</dbReference>
<evidence type="ECO:0000256" key="1">
    <source>
        <dbReference type="SAM" id="MobiDB-lite"/>
    </source>
</evidence>
<dbReference type="GO" id="GO:0070914">
    <property type="term" value="P:UV-damage excision repair"/>
    <property type="evidence" value="ECO:0007669"/>
    <property type="project" value="TreeGrafter"/>
</dbReference>
<dbReference type="GO" id="GO:0003697">
    <property type="term" value="F:single-stranded DNA binding"/>
    <property type="evidence" value="ECO:0007669"/>
    <property type="project" value="TreeGrafter"/>
</dbReference>
<dbReference type="KEGG" id="lmat:92512931"/>
<dbReference type="GeneID" id="92512931"/>
<sequence length="437" mass="47739">MPAPLPLRNETAKRSSVLACAFFFQTCHVYACALSSSITVLPPPPAHTHTRITSSSPSPHSSCPLLSPNANSACIGLIRRAVCGTVAHWPALVRARAKPPAYTAAQPQHVRHVHACIHCPLSSLTAWPLGFSALVSRDALRLVRQFRLMSTHVVTVGSHCVHHEVAQALRQFRGVRVEVSEALKHCDFSSGSSSVLYYDVNSAEVQRDQPSLLLRVQEARRRCGRQPVILMVRMDTIVEVSLETLTWLNLQCGVAQQCGLVLVWSVDDAVQYLASLATSAVRSLEFSGAARPLIGDAPLPVLIDALTQTPQVVTRNDVVRIANRKASMADLLMSEASELESIAGLGHKKAARLQHLFRTPFLSSHYRVDSFTPAGRDGSFPTASTAKEVPVPQATGEPLTRDTAAFSINTAATTEGKRLMMRALRRRRDEEDEEWDA</sequence>
<evidence type="ECO:0000313" key="2">
    <source>
        <dbReference type="EMBL" id="KAG5479012.1"/>
    </source>
</evidence>
<reference evidence="3" key="1">
    <citation type="journal article" date="2021" name="Microbiol. Resour. Announc.">
        <title>LGAAP: Leishmaniinae Genome Assembly and Annotation Pipeline.</title>
        <authorList>
            <person name="Almutairi H."/>
            <person name="Urbaniak M.D."/>
            <person name="Bates M.D."/>
            <person name="Jariyapan N."/>
            <person name="Kwakye-Nuako G."/>
            <person name="Thomaz-Soccol V."/>
            <person name="Al-Salem W.S."/>
            <person name="Dillon R.J."/>
            <person name="Bates P.A."/>
            <person name="Gatherer D."/>
        </authorList>
    </citation>
    <scope>NUCLEOTIDE SEQUENCE [LARGE SCALE GENOMIC DNA]</scope>
</reference>
<feature type="region of interest" description="Disordered" evidence="1">
    <location>
        <begin position="373"/>
        <end position="397"/>
    </location>
</feature>
<dbReference type="GO" id="GO:0070522">
    <property type="term" value="C:ERCC4-ERCC1 complex"/>
    <property type="evidence" value="ECO:0007669"/>
    <property type="project" value="TreeGrafter"/>
</dbReference>
<dbReference type="PANTHER" id="PTHR12749:SF0">
    <property type="entry name" value="DNA EXCISION REPAIR PROTEIN ERCC-1"/>
    <property type="match status" value="1"/>
</dbReference>
<name>A0A836H3U4_9TRYP</name>